<evidence type="ECO:0000313" key="2">
    <source>
        <dbReference type="EMBL" id="MCV2367079.1"/>
    </source>
</evidence>
<dbReference type="InterPro" id="IPR036188">
    <property type="entry name" value="FAD/NAD-bd_sf"/>
</dbReference>
<comment type="caution">
    <text evidence="2">The sequence shown here is derived from an EMBL/GenBank/DDBJ whole genome shotgun (WGS) entry which is preliminary data.</text>
</comment>
<evidence type="ECO:0000256" key="1">
    <source>
        <dbReference type="SAM" id="SignalP"/>
    </source>
</evidence>
<dbReference type="PRINTS" id="PR00419">
    <property type="entry name" value="ADXRDTASE"/>
</dbReference>
<dbReference type="PANTHER" id="PTHR16128">
    <property type="entry name" value="FAD/NAD(P)-BINDING OXIDOREDUCTASE FAMILY PROTEIN"/>
    <property type="match status" value="1"/>
</dbReference>
<name>A0ABT2Y9V6_9BURK</name>
<evidence type="ECO:0000313" key="3">
    <source>
        <dbReference type="Proteomes" id="UP001209701"/>
    </source>
</evidence>
<protein>
    <submittedName>
        <fullName evidence="2">FAD-dependent oxidoreductase</fullName>
    </submittedName>
</protein>
<dbReference type="RefSeq" id="WP_263569682.1">
    <property type="nucleotide sequence ID" value="NZ_JAJIRN010000001.1"/>
</dbReference>
<dbReference type="Gene3D" id="3.50.50.60">
    <property type="entry name" value="FAD/NAD(P)-binding domain"/>
    <property type="match status" value="1"/>
</dbReference>
<dbReference type="Pfam" id="PF13450">
    <property type="entry name" value="NAD_binding_8"/>
    <property type="match status" value="1"/>
</dbReference>
<dbReference type="PANTHER" id="PTHR16128:SF5">
    <property type="entry name" value="FAD_NAD(P)-BINDING OXIDOREDUCTASE FAMILY PROTEIN"/>
    <property type="match status" value="1"/>
</dbReference>
<dbReference type="SUPFAM" id="SSF51905">
    <property type="entry name" value="FAD/NAD(P)-binding domain"/>
    <property type="match status" value="1"/>
</dbReference>
<dbReference type="Gene3D" id="3.90.660.10">
    <property type="match status" value="1"/>
</dbReference>
<feature type="chain" id="PRO_5046588708" evidence="1">
    <location>
        <begin position="26"/>
        <end position="340"/>
    </location>
</feature>
<accession>A0ABT2Y9V6</accession>
<organism evidence="2 3">
    <name type="scientific">Roseateles oligotrophus</name>
    <dbReference type="NCBI Taxonomy" id="1769250"/>
    <lineage>
        <taxon>Bacteria</taxon>
        <taxon>Pseudomonadati</taxon>
        <taxon>Pseudomonadota</taxon>
        <taxon>Betaproteobacteria</taxon>
        <taxon>Burkholderiales</taxon>
        <taxon>Sphaerotilaceae</taxon>
        <taxon>Roseateles</taxon>
    </lineage>
</organism>
<sequence>MSCFLNVAVIGAGLAGLSCATALQAAGYRVTVFEKSLGPAGRMSTRRGEGWQCDHGAQYFTARSGAFSAELARWVDAGVAKVWAPRLAVLGDATLHRADAALQRYVGMPQMTAPAHWLASALSTPLKTGMPIERLQRVGSAWRLQVGAALLDDDFDAVLLALPAPQAAALLQDCAPALAQQAAAVPMRPSWALMLNYCAPLELGFDAAFVNQGPLRWVARNSSKPGRSGAESWLLHAQAEWSEARLHLPAEPVAAALQAAFAALGAPPAERWSAHRWLYADMAAPHGGPAARSIWDQALGLGLCGDWLGAGKVEGAWLSGQGLAQQLPAAAGRAIAAAAS</sequence>
<keyword evidence="3" id="KW-1185">Reference proteome</keyword>
<feature type="signal peptide" evidence="1">
    <location>
        <begin position="1"/>
        <end position="25"/>
    </location>
</feature>
<dbReference type="EMBL" id="JAJIRN010000001">
    <property type="protein sequence ID" value="MCV2367079.1"/>
    <property type="molecule type" value="Genomic_DNA"/>
</dbReference>
<dbReference type="Proteomes" id="UP001209701">
    <property type="component" value="Unassembled WGS sequence"/>
</dbReference>
<proteinExistence type="predicted"/>
<reference evidence="2 3" key="1">
    <citation type="submission" date="2021-11" db="EMBL/GenBank/DDBJ databases">
        <authorList>
            <person name="Liang Q."/>
            <person name="Mou H."/>
            <person name="Liu Z."/>
        </authorList>
    </citation>
    <scope>NUCLEOTIDE SEQUENCE [LARGE SCALE GENOMIC DNA]</scope>
    <source>
        <strain evidence="2 3">CHU3</strain>
    </source>
</reference>
<keyword evidence="1" id="KW-0732">Signal</keyword>
<gene>
    <name evidence="2" type="ORF">LNV07_03090</name>
</gene>